<evidence type="ECO:0000256" key="1">
    <source>
        <dbReference type="ARBA" id="ARBA00009477"/>
    </source>
</evidence>
<name>A0A3L7AJ04_9HYPH</name>
<evidence type="ECO:0000256" key="2">
    <source>
        <dbReference type="SAM" id="Coils"/>
    </source>
</evidence>
<dbReference type="SUPFAM" id="SSF111369">
    <property type="entry name" value="HlyD-like secretion proteins"/>
    <property type="match status" value="1"/>
</dbReference>
<dbReference type="PANTHER" id="PTHR30469">
    <property type="entry name" value="MULTIDRUG RESISTANCE PROTEIN MDTA"/>
    <property type="match status" value="1"/>
</dbReference>
<feature type="domain" description="Multidrug resistance protein MdtA-like C-terminal permuted SH3" evidence="4">
    <location>
        <begin position="320"/>
        <end position="376"/>
    </location>
</feature>
<evidence type="ECO:0000259" key="4">
    <source>
        <dbReference type="Pfam" id="PF25967"/>
    </source>
</evidence>
<keyword evidence="6" id="KW-1185">Reference proteome</keyword>
<dbReference type="AlphaFoldDB" id="A0A3L7AJ04"/>
<dbReference type="GO" id="GO:1990281">
    <property type="term" value="C:efflux pump complex"/>
    <property type="evidence" value="ECO:0007669"/>
    <property type="project" value="TreeGrafter"/>
</dbReference>
<comment type="similarity">
    <text evidence="1">Belongs to the membrane fusion protein (MFP) (TC 8.A.1) family.</text>
</comment>
<proteinExistence type="inferred from homology"/>
<dbReference type="Gene3D" id="2.40.50.100">
    <property type="match status" value="1"/>
</dbReference>
<feature type="domain" description="CusB-like beta-barrel" evidence="3">
    <location>
        <begin position="240"/>
        <end position="310"/>
    </location>
</feature>
<dbReference type="EMBL" id="RCTF01000004">
    <property type="protein sequence ID" value="RLP80024.1"/>
    <property type="molecule type" value="Genomic_DNA"/>
</dbReference>
<dbReference type="InterPro" id="IPR006143">
    <property type="entry name" value="RND_pump_MFP"/>
</dbReference>
<dbReference type="InterPro" id="IPR058627">
    <property type="entry name" value="MdtA-like_C"/>
</dbReference>
<dbReference type="InterPro" id="IPR058792">
    <property type="entry name" value="Beta-barrel_RND_2"/>
</dbReference>
<dbReference type="RefSeq" id="WP_121622528.1">
    <property type="nucleotide sequence ID" value="NZ_JACIIW010000002.1"/>
</dbReference>
<comment type="caution">
    <text evidence="5">The sequence shown here is derived from an EMBL/GenBank/DDBJ whole genome shotgun (WGS) entry which is preliminary data.</text>
</comment>
<evidence type="ECO:0000313" key="6">
    <source>
        <dbReference type="Proteomes" id="UP000269692"/>
    </source>
</evidence>
<evidence type="ECO:0000313" key="5">
    <source>
        <dbReference type="EMBL" id="RLP80024.1"/>
    </source>
</evidence>
<evidence type="ECO:0000259" key="3">
    <source>
        <dbReference type="Pfam" id="PF25954"/>
    </source>
</evidence>
<dbReference type="Gene3D" id="1.10.287.470">
    <property type="entry name" value="Helix hairpin bin"/>
    <property type="match status" value="1"/>
</dbReference>
<dbReference type="Pfam" id="PF25967">
    <property type="entry name" value="RND-MFP_C"/>
    <property type="match status" value="1"/>
</dbReference>
<accession>A0A3L7AJ04</accession>
<dbReference type="NCBIfam" id="TIGR01730">
    <property type="entry name" value="RND_mfp"/>
    <property type="match status" value="1"/>
</dbReference>
<keyword evidence="2" id="KW-0175">Coiled coil</keyword>
<protein>
    <submittedName>
        <fullName evidence="5">Efflux RND transporter periplasmic adaptor subunit</fullName>
    </submittedName>
</protein>
<organism evidence="5 6">
    <name type="scientific">Xanthobacter tagetidis</name>
    <dbReference type="NCBI Taxonomy" id="60216"/>
    <lineage>
        <taxon>Bacteria</taxon>
        <taxon>Pseudomonadati</taxon>
        <taxon>Pseudomonadota</taxon>
        <taxon>Alphaproteobacteria</taxon>
        <taxon>Hyphomicrobiales</taxon>
        <taxon>Xanthobacteraceae</taxon>
        <taxon>Xanthobacter</taxon>
    </lineage>
</organism>
<dbReference type="Proteomes" id="UP000269692">
    <property type="component" value="Unassembled WGS sequence"/>
</dbReference>
<dbReference type="Gene3D" id="2.40.30.170">
    <property type="match status" value="1"/>
</dbReference>
<feature type="coiled-coil region" evidence="2">
    <location>
        <begin position="131"/>
        <end position="196"/>
    </location>
</feature>
<dbReference type="PANTHER" id="PTHR30469:SF15">
    <property type="entry name" value="HLYD FAMILY OF SECRETION PROTEINS"/>
    <property type="match status" value="1"/>
</dbReference>
<dbReference type="GO" id="GO:0015562">
    <property type="term" value="F:efflux transmembrane transporter activity"/>
    <property type="evidence" value="ECO:0007669"/>
    <property type="project" value="TreeGrafter"/>
</dbReference>
<dbReference type="Pfam" id="PF25954">
    <property type="entry name" value="Beta-barrel_RND_2"/>
    <property type="match status" value="1"/>
</dbReference>
<dbReference type="OrthoDB" id="9813967at2"/>
<gene>
    <name evidence="5" type="ORF">D9R14_06600</name>
</gene>
<reference evidence="5 6" key="1">
    <citation type="submission" date="2018-10" db="EMBL/GenBank/DDBJ databases">
        <title>Xanthobacter tagetidis genome sequencing and assembly.</title>
        <authorList>
            <person name="Maclea K.S."/>
            <person name="Goen A.E."/>
            <person name="Fatima S.A."/>
        </authorList>
    </citation>
    <scope>NUCLEOTIDE SEQUENCE [LARGE SCALE GENOMIC DNA]</scope>
    <source>
        <strain evidence="5 6">ATCC 700314</strain>
    </source>
</reference>
<dbReference type="Gene3D" id="2.40.420.20">
    <property type="match status" value="1"/>
</dbReference>
<sequence>MRDPVDLDLPHPDMPHPDMALAGPADLACAGLRIAAGTAALIGLVFLAGCGESAPAQTEGPRARPVQVVTVALAPREAEKRFVGVVRARREIDLAFRVAGKVTQRLVGIGDRVEPGTVVARIDPDDLKLELQSAEAEFAAAKANLSQNAAEDERARSLTAKGFASAAELDRKALAKEEAVGRLERARRSLELAQNRLSYADLVADQAGVVIATAAEPGQVVSTGQTIVRVARLDEKEALVALPEIDLADARTAPASMELWAAPGKAYAVKLRELSPQADATSRTYPARFTIADPDAAVALGMTASVTLHPKDQAKVARLPLSAVIDKGHGPLVYVVEPGTATLAARPVKIAAYTDAQAIIAAGLNEGDQVVTLGVQTLEAGLAVRTVPAKAQAQVAAAAPAVGTRP</sequence>